<dbReference type="InParanoid" id="A0A067QGT8"/>
<dbReference type="STRING" id="136037.A0A067QGT8"/>
<name>A0A067QGT8_ZOONE</name>
<evidence type="ECO:0000313" key="3">
    <source>
        <dbReference type="Proteomes" id="UP000027135"/>
    </source>
</evidence>
<evidence type="ECO:0000313" key="2">
    <source>
        <dbReference type="EMBL" id="KDQ71524.1"/>
    </source>
</evidence>
<dbReference type="SUPFAM" id="SSF53098">
    <property type="entry name" value="Ribonuclease H-like"/>
    <property type="match status" value="1"/>
</dbReference>
<dbReference type="InterPro" id="IPR003165">
    <property type="entry name" value="Piwi"/>
</dbReference>
<proteinExistence type="predicted"/>
<dbReference type="GO" id="GO:0003676">
    <property type="term" value="F:nucleic acid binding"/>
    <property type="evidence" value="ECO:0007669"/>
    <property type="project" value="InterPro"/>
</dbReference>
<reference evidence="2 3" key="1">
    <citation type="journal article" date="2014" name="Nat. Commun.">
        <title>Molecular traces of alternative social organization in a termite genome.</title>
        <authorList>
            <person name="Terrapon N."/>
            <person name="Li C."/>
            <person name="Robertson H.M."/>
            <person name="Ji L."/>
            <person name="Meng X."/>
            <person name="Booth W."/>
            <person name="Chen Z."/>
            <person name="Childers C.P."/>
            <person name="Glastad K.M."/>
            <person name="Gokhale K."/>
            <person name="Gowin J."/>
            <person name="Gronenberg W."/>
            <person name="Hermansen R.A."/>
            <person name="Hu H."/>
            <person name="Hunt B.G."/>
            <person name="Huylmans A.K."/>
            <person name="Khalil S.M."/>
            <person name="Mitchell R.D."/>
            <person name="Munoz-Torres M.C."/>
            <person name="Mustard J.A."/>
            <person name="Pan H."/>
            <person name="Reese J.T."/>
            <person name="Scharf M.E."/>
            <person name="Sun F."/>
            <person name="Vogel H."/>
            <person name="Xiao J."/>
            <person name="Yang W."/>
            <person name="Yang Z."/>
            <person name="Yang Z."/>
            <person name="Zhou J."/>
            <person name="Zhu J."/>
            <person name="Brent C.S."/>
            <person name="Elsik C.G."/>
            <person name="Goodisman M.A."/>
            <person name="Liberles D.A."/>
            <person name="Roe R.M."/>
            <person name="Vargo E.L."/>
            <person name="Vilcinskas A."/>
            <person name="Wang J."/>
            <person name="Bornberg-Bauer E."/>
            <person name="Korb J."/>
            <person name="Zhang G."/>
            <person name="Liebig J."/>
        </authorList>
    </citation>
    <scope>NUCLEOTIDE SEQUENCE [LARGE SCALE GENOMIC DNA]</scope>
    <source>
        <tissue evidence="2">Whole organism</tissue>
    </source>
</reference>
<dbReference type="InterPro" id="IPR012337">
    <property type="entry name" value="RNaseH-like_sf"/>
</dbReference>
<dbReference type="Pfam" id="PF02171">
    <property type="entry name" value="Piwi"/>
    <property type="match status" value="1"/>
</dbReference>
<dbReference type="OMA" id="ERFVINF"/>
<evidence type="ECO:0000259" key="1">
    <source>
        <dbReference type="PROSITE" id="PS50822"/>
    </source>
</evidence>
<keyword evidence="3" id="KW-1185">Reference proteome</keyword>
<dbReference type="Proteomes" id="UP000027135">
    <property type="component" value="Unassembled WGS sequence"/>
</dbReference>
<organism evidence="2 3">
    <name type="scientific">Zootermopsis nevadensis</name>
    <name type="common">Dampwood termite</name>
    <dbReference type="NCBI Taxonomy" id="136037"/>
    <lineage>
        <taxon>Eukaryota</taxon>
        <taxon>Metazoa</taxon>
        <taxon>Ecdysozoa</taxon>
        <taxon>Arthropoda</taxon>
        <taxon>Hexapoda</taxon>
        <taxon>Insecta</taxon>
        <taxon>Pterygota</taxon>
        <taxon>Neoptera</taxon>
        <taxon>Polyneoptera</taxon>
        <taxon>Dictyoptera</taxon>
        <taxon>Blattodea</taxon>
        <taxon>Blattoidea</taxon>
        <taxon>Termitoidae</taxon>
        <taxon>Termopsidae</taxon>
        <taxon>Zootermopsis</taxon>
    </lineage>
</organism>
<dbReference type="Gene3D" id="3.30.420.10">
    <property type="entry name" value="Ribonuclease H-like superfamily/Ribonuclease H"/>
    <property type="match status" value="1"/>
</dbReference>
<protein>
    <submittedName>
        <fullName evidence="2">Protein piwi</fullName>
    </submittedName>
</protein>
<feature type="domain" description="Piwi" evidence="1">
    <location>
        <begin position="20"/>
        <end position="91"/>
    </location>
</feature>
<dbReference type="InterPro" id="IPR036397">
    <property type="entry name" value="RNaseH_sf"/>
</dbReference>
<dbReference type="eggNOG" id="KOG1042">
    <property type="taxonomic scope" value="Eukaryota"/>
</dbReference>
<sequence>MTCFLEALHKFKECNRGALPERTVIYRDGVGEGQLRDVEVKPLKERLNMMYGDQPYRIAFIVVTKRINTRLFLGSGNPPPGIVADDDITIF</sequence>
<dbReference type="PANTHER" id="PTHR22891">
    <property type="entry name" value="EUKARYOTIC TRANSLATION INITIATION FACTOR 2C"/>
    <property type="match status" value="1"/>
</dbReference>
<dbReference type="AlphaFoldDB" id="A0A067QGT8"/>
<accession>A0A067QGT8</accession>
<dbReference type="PROSITE" id="PS50822">
    <property type="entry name" value="PIWI"/>
    <property type="match status" value="1"/>
</dbReference>
<dbReference type="EMBL" id="KK872084">
    <property type="protein sequence ID" value="KDQ71524.1"/>
    <property type="molecule type" value="Genomic_DNA"/>
</dbReference>
<gene>
    <name evidence="2" type="ORF">L798_11053</name>
</gene>